<organism evidence="1 2">
    <name type="scientific">Liparis tanakae</name>
    <name type="common">Tanaka's snailfish</name>
    <dbReference type="NCBI Taxonomy" id="230148"/>
    <lineage>
        <taxon>Eukaryota</taxon>
        <taxon>Metazoa</taxon>
        <taxon>Chordata</taxon>
        <taxon>Craniata</taxon>
        <taxon>Vertebrata</taxon>
        <taxon>Euteleostomi</taxon>
        <taxon>Actinopterygii</taxon>
        <taxon>Neopterygii</taxon>
        <taxon>Teleostei</taxon>
        <taxon>Neoteleostei</taxon>
        <taxon>Acanthomorphata</taxon>
        <taxon>Eupercaria</taxon>
        <taxon>Perciformes</taxon>
        <taxon>Cottioidei</taxon>
        <taxon>Cottales</taxon>
        <taxon>Liparidae</taxon>
        <taxon>Liparis</taxon>
    </lineage>
</organism>
<evidence type="ECO:0000313" key="2">
    <source>
        <dbReference type="Proteomes" id="UP000314294"/>
    </source>
</evidence>
<gene>
    <name evidence="1" type="ORF">EYF80_058946</name>
</gene>
<evidence type="ECO:0000313" key="1">
    <source>
        <dbReference type="EMBL" id="TNN30902.1"/>
    </source>
</evidence>
<name>A0A4Z2ERI0_9TELE</name>
<dbReference type="AlphaFoldDB" id="A0A4Z2ERI0"/>
<dbReference type="Proteomes" id="UP000314294">
    <property type="component" value="Unassembled WGS sequence"/>
</dbReference>
<reference evidence="1 2" key="1">
    <citation type="submission" date="2019-03" db="EMBL/GenBank/DDBJ databases">
        <title>First draft genome of Liparis tanakae, snailfish: a comprehensive survey of snailfish specific genes.</title>
        <authorList>
            <person name="Kim W."/>
            <person name="Song I."/>
            <person name="Jeong J.-H."/>
            <person name="Kim D."/>
            <person name="Kim S."/>
            <person name="Ryu S."/>
            <person name="Song J.Y."/>
            <person name="Lee S.K."/>
        </authorList>
    </citation>
    <scope>NUCLEOTIDE SEQUENCE [LARGE SCALE GENOMIC DNA]</scope>
    <source>
        <tissue evidence="1">Muscle</tissue>
    </source>
</reference>
<dbReference type="EMBL" id="SRLO01004006">
    <property type="protein sequence ID" value="TNN30902.1"/>
    <property type="molecule type" value="Genomic_DNA"/>
</dbReference>
<proteinExistence type="predicted"/>
<sequence>MSERGATHVLFRAAAPNCINWQQLSKLPESFLRGGSAWRRVPVRLELAEALKPEGMRKPCWAAAAARVRWSGGKTGIISGGSWPWTC</sequence>
<accession>A0A4Z2ERI0</accession>
<protein>
    <submittedName>
        <fullName evidence="1">Uncharacterized protein</fullName>
    </submittedName>
</protein>
<comment type="caution">
    <text evidence="1">The sequence shown here is derived from an EMBL/GenBank/DDBJ whole genome shotgun (WGS) entry which is preliminary data.</text>
</comment>
<keyword evidence="2" id="KW-1185">Reference proteome</keyword>